<dbReference type="EMBL" id="JAPMSZ010000004">
    <property type="protein sequence ID" value="KAJ5105139.1"/>
    <property type="molecule type" value="Genomic_DNA"/>
</dbReference>
<dbReference type="OrthoDB" id="4369586at2759"/>
<dbReference type="AlphaFoldDB" id="A0A9W9FRT3"/>
<dbReference type="PANTHER" id="PTHR15503">
    <property type="entry name" value="LDOC1 RELATED"/>
    <property type="match status" value="1"/>
</dbReference>
<evidence type="ECO:0000313" key="6">
    <source>
        <dbReference type="Proteomes" id="UP001141434"/>
    </source>
</evidence>
<evidence type="ECO:0000313" key="5">
    <source>
        <dbReference type="EMBL" id="KAJ5105139.1"/>
    </source>
</evidence>
<accession>A0A9W9FRT3</accession>
<feature type="compositionally biased region" description="Basic and acidic residues" evidence="2">
    <location>
        <begin position="336"/>
        <end position="346"/>
    </location>
</feature>
<keyword evidence="1" id="KW-0862">Zinc</keyword>
<dbReference type="InterPro" id="IPR001878">
    <property type="entry name" value="Znf_CCHC"/>
</dbReference>
<name>A0A9W9FRT3_9EURO</name>
<dbReference type="GO" id="GO:0008270">
    <property type="term" value="F:zinc ion binding"/>
    <property type="evidence" value="ECO:0007669"/>
    <property type="project" value="UniProtKB-KW"/>
</dbReference>
<feature type="domain" description="CCHC-type" evidence="3">
    <location>
        <begin position="326"/>
        <end position="341"/>
    </location>
</feature>
<evidence type="ECO:0000256" key="2">
    <source>
        <dbReference type="SAM" id="MobiDB-lite"/>
    </source>
</evidence>
<reference evidence="4" key="1">
    <citation type="submission" date="2022-11" db="EMBL/GenBank/DDBJ databases">
        <authorList>
            <person name="Petersen C."/>
        </authorList>
    </citation>
    <scope>NUCLEOTIDE SEQUENCE</scope>
    <source>
        <strain evidence="4">IBT 34128</strain>
    </source>
</reference>
<dbReference type="GeneID" id="81392235"/>
<dbReference type="Pfam" id="PF16297">
    <property type="entry name" value="DUF4939"/>
    <property type="match status" value="1"/>
</dbReference>
<feature type="region of interest" description="Disordered" evidence="2">
    <location>
        <begin position="336"/>
        <end position="400"/>
    </location>
</feature>
<dbReference type="Gene3D" id="4.10.60.10">
    <property type="entry name" value="Zinc finger, CCHC-type"/>
    <property type="match status" value="1"/>
</dbReference>
<evidence type="ECO:0000256" key="1">
    <source>
        <dbReference type="PROSITE-ProRule" id="PRU00047"/>
    </source>
</evidence>
<feature type="region of interest" description="Disordered" evidence="2">
    <location>
        <begin position="266"/>
        <end position="306"/>
    </location>
</feature>
<keyword evidence="1" id="KW-0479">Metal-binding</keyword>
<dbReference type="GO" id="GO:0003676">
    <property type="term" value="F:nucleic acid binding"/>
    <property type="evidence" value="ECO:0007669"/>
    <property type="project" value="InterPro"/>
</dbReference>
<dbReference type="EMBL" id="JAPMSZ010000004">
    <property type="protein sequence ID" value="KAJ5105138.1"/>
    <property type="molecule type" value="Genomic_DNA"/>
</dbReference>
<dbReference type="SMART" id="SM00343">
    <property type="entry name" value="ZnF_C2HC"/>
    <property type="match status" value="1"/>
</dbReference>
<keyword evidence="6" id="KW-1185">Reference proteome</keyword>
<keyword evidence="1" id="KW-0863">Zinc-finger</keyword>
<dbReference type="InterPro" id="IPR036875">
    <property type="entry name" value="Znf_CCHC_sf"/>
</dbReference>
<organism evidence="4 6">
    <name type="scientific">Penicillium alfredii</name>
    <dbReference type="NCBI Taxonomy" id="1506179"/>
    <lineage>
        <taxon>Eukaryota</taxon>
        <taxon>Fungi</taxon>
        <taxon>Dikarya</taxon>
        <taxon>Ascomycota</taxon>
        <taxon>Pezizomycotina</taxon>
        <taxon>Eurotiomycetes</taxon>
        <taxon>Eurotiomycetidae</taxon>
        <taxon>Eurotiales</taxon>
        <taxon>Aspergillaceae</taxon>
        <taxon>Penicillium</taxon>
    </lineage>
</organism>
<dbReference type="Pfam" id="PF00098">
    <property type="entry name" value="zf-CCHC"/>
    <property type="match status" value="1"/>
</dbReference>
<dbReference type="PROSITE" id="PS50158">
    <property type="entry name" value="ZF_CCHC"/>
    <property type="match status" value="1"/>
</dbReference>
<dbReference type="PANTHER" id="PTHR15503:SF22">
    <property type="entry name" value="TRANSPOSON TY3-I GAG POLYPROTEIN"/>
    <property type="match status" value="1"/>
</dbReference>
<gene>
    <name evidence="4" type="ORF">NUU61_002485</name>
    <name evidence="5" type="ORF">NUU61_002486</name>
</gene>
<dbReference type="RefSeq" id="XP_056514134.1">
    <property type="nucleotide sequence ID" value="XM_056653067.1"/>
</dbReference>
<feature type="region of interest" description="Disordered" evidence="2">
    <location>
        <begin position="1"/>
        <end position="35"/>
    </location>
</feature>
<comment type="caution">
    <text evidence="4">The sequence shown here is derived from an EMBL/GenBank/DDBJ whole genome shotgun (WGS) entry which is preliminary data.</text>
</comment>
<feature type="compositionally biased region" description="Basic and acidic residues" evidence="2">
    <location>
        <begin position="354"/>
        <end position="372"/>
    </location>
</feature>
<reference evidence="4" key="2">
    <citation type="journal article" date="2023" name="IMA Fungus">
        <title>Comparative genomic study of the Penicillium genus elucidates a diverse pangenome and 15 lateral gene transfer events.</title>
        <authorList>
            <person name="Petersen C."/>
            <person name="Sorensen T."/>
            <person name="Nielsen M.R."/>
            <person name="Sondergaard T.E."/>
            <person name="Sorensen J.L."/>
            <person name="Fitzpatrick D.A."/>
            <person name="Frisvad J.C."/>
            <person name="Nielsen K.L."/>
        </authorList>
    </citation>
    <scope>NUCLEOTIDE SEQUENCE</scope>
    <source>
        <strain evidence="4">IBT 34128</strain>
    </source>
</reference>
<protein>
    <submittedName>
        <fullName evidence="4">Retrotransposon polyprotein</fullName>
    </submittedName>
</protein>
<proteinExistence type="predicted"/>
<dbReference type="Proteomes" id="UP001141434">
    <property type="component" value="Unassembled WGS sequence"/>
</dbReference>
<dbReference type="InterPro" id="IPR032549">
    <property type="entry name" value="DUF4939"/>
</dbReference>
<evidence type="ECO:0000313" key="4">
    <source>
        <dbReference type="EMBL" id="KAJ5105138.1"/>
    </source>
</evidence>
<evidence type="ECO:0000259" key="3">
    <source>
        <dbReference type="PROSITE" id="PS50158"/>
    </source>
</evidence>
<dbReference type="InterPro" id="IPR032567">
    <property type="entry name" value="RTL1-rel"/>
</dbReference>
<sequence>MASHGSNNKGKAVEPLPPKTQTRHTDLDSDDEDEKRVRALEEQIHTLISQLNTFSSKHDHDIGDLRDSVEQSAAQIAASAPASSVGIKLPKAESFDGTRSKLRGFLTQMDMHLDMNRGRLVNDAAKVIFVSSYLRGQAWDWLEPYIREYYEKTPDAWSAMAQGIFSRYSSFRQLLERTFGDIDAKATAERKLARTRQTTSATAYVAEFMAHAAILGWDDYALIPPFYGGLKSHIKDEIARIGRPTTMNEFVDTVVRIDNRFYDRQREESELKQWRRNPGRGNGGRFQQRRNFGRRDNDPYGPKPMELDAARLPTEEQKRRKNNNLCFNCGKPGHRIKDCRSKRQEKPQQLNATQERRGAYDTTGTEKPEQGKPQRLYATQERDWEGPMIVDGSKPPGLYRDERMLSETDDEEFPEIDYEIIENSPQIP</sequence>
<dbReference type="SUPFAM" id="SSF57756">
    <property type="entry name" value="Retrovirus zinc finger-like domains"/>
    <property type="match status" value="1"/>
</dbReference>